<keyword evidence="2" id="KW-1185">Reference proteome</keyword>
<reference evidence="1" key="2">
    <citation type="submission" date="2020-09" db="EMBL/GenBank/DDBJ databases">
        <authorList>
            <person name="Sun Q."/>
            <person name="Kim S."/>
        </authorList>
    </citation>
    <scope>NUCLEOTIDE SEQUENCE</scope>
    <source>
        <strain evidence="1">KCTC 12710</strain>
    </source>
</reference>
<accession>A0A918V6J6</accession>
<evidence type="ECO:0000313" key="2">
    <source>
        <dbReference type="Proteomes" id="UP000636004"/>
    </source>
</evidence>
<gene>
    <name evidence="1" type="ORF">GCM10007028_04040</name>
</gene>
<dbReference type="AlphaFoldDB" id="A0A918V6J6"/>
<organism evidence="1 2">
    <name type="scientific">Algibacter mikhailovii</name>
    <dbReference type="NCBI Taxonomy" id="425498"/>
    <lineage>
        <taxon>Bacteria</taxon>
        <taxon>Pseudomonadati</taxon>
        <taxon>Bacteroidota</taxon>
        <taxon>Flavobacteriia</taxon>
        <taxon>Flavobacteriales</taxon>
        <taxon>Flavobacteriaceae</taxon>
        <taxon>Algibacter</taxon>
    </lineage>
</organism>
<evidence type="ECO:0008006" key="3">
    <source>
        <dbReference type="Google" id="ProtNLM"/>
    </source>
</evidence>
<reference evidence="1" key="1">
    <citation type="journal article" date="2014" name="Int. J. Syst. Evol. Microbiol.">
        <title>Complete genome sequence of Corynebacterium casei LMG S-19264T (=DSM 44701T), isolated from a smear-ripened cheese.</title>
        <authorList>
            <consortium name="US DOE Joint Genome Institute (JGI-PGF)"/>
            <person name="Walter F."/>
            <person name="Albersmeier A."/>
            <person name="Kalinowski J."/>
            <person name="Ruckert C."/>
        </authorList>
    </citation>
    <scope>NUCLEOTIDE SEQUENCE</scope>
    <source>
        <strain evidence="1">KCTC 12710</strain>
    </source>
</reference>
<name>A0A918V6J6_9FLAO</name>
<comment type="caution">
    <text evidence="1">The sequence shown here is derived from an EMBL/GenBank/DDBJ whole genome shotgun (WGS) entry which is preliminary data.</text>
</comment>
<proteinExistence type="predicted"/>
<dbReference type="InterPro" id="IPR025347">
    <property type="entry name" value="DUF4251"/>
</dbReference>
<sequence>MVCGITHIACKSSKPVMTEAEMNAFNLLIEKRAYRIESDMAYPQVTAALQSVMNSGLMPPGSNTNAISLIGNPNFLEIKEDSISSFLPYFGERQMQVGYGTDDSAIQFDGLVENYKAELSKKNTYDVSFEAKSKSEKFNVNIIIFSNSKADIAISGGSRLAIRYSGKIVSP</sequence>
<dbReference type="EMBL" id="BMWZ01000001">
    <property type="protein sequence ID" value="GGZ70124.1"/>
    <property type="molecule type" value="Genomic_DNA"/>
</dbReference>
<dbReference type="Pfam" id="PF14059">
    <property type="entry name" value="DUF4251"/>
    <property type="match status" value="1"/>
</dbReference>
<protein>
    <recommendedName>
        <fullName evidence="3">DUF4251 domain-containing protein</fullName>
    </recommendedName>
</protein>
<dbReference type="Gene3D" id="2.40.128.410">
    <property type="match status" value="1"/>
</dbReference>
<evidence type="ECO:0000313" key="1">
    <source>
        <dbReference type="EMBL" id="GGZ70124.1"/>
    </source>
</evidence>
<dbReference type="Proteomes" id="UP000636004">
    <property type="component" value="Unassembled WGS sequence"/>
</dbReference>